<comment type="caution">
    <text evidence="1">The sequence shown here is derived from an EMBL/GenBank/DDBJ whole genome shotgun (WGS) entry which is preliminary data.</text>
</comment>
<keyword evidence="2" id="KW-1185">Reference proteome</keyword>
<organism evidence="1 2">
    <name type="scientific">Portunus trituberculatus</name>
    <name type="common">Swimming crab</name>
    <name type="synonym">Neptunus trituberculatus</name>
    <dbReference type="NCBI Taxonomy" id="210409"/>
    <lineage>
        <taxon>Eukaryota</taxon>
        <taxon>Metazoa</taxon>
        <taxon>Ecdysozoa</taxon>
        <taxon>Arthropoda</taxon>
        <taxon>Crustacea</taxon>
        <taxon>Multicrustacea</taxon>
        <taxon>Malacostraca</taxon>
        <taxon>Eumalacostraca</taxon>
        <taxon>Eucarida</taxon>
        <taxon>Decapoda</taxon>
        <taxon>Pleocyemata</taxon>
        <taxon>Brachyura</taxon>
        <taxon>Eubrachyura</taxon>
        <taxon>Portunoidea</taxon>
        <taxon>Portunidae</taxon>
        <taxon>Portuninae</taxon>
        <taxon>Portunus</taxon>
    </lineage>
</organism>
<evidence type="ECO:0000313" key="2">
    <source>
        <dbReference type="Proteomes" id="UP000324222"/>
    </source>
</evidence>
<gene>
    <name evidence="1" type="ORF">E2C01_016090</name>
</gene>
<dbReference type="AlphaFoldDB" id="A0A5B7DPT9"/>
<sequence>MQHSVDLFARGFPGIFGHNPFVTRVFPPNPVLQRRAAAAWVACLPDASSLCVPKRRLIVVHAVCSSTPLTSSEACLLPYSM</sequence>
<evidence type="ECO:0000313" key="1">
    <source>
        <dbReference type="EMBL" id="MPC23054.1"/>
    </source>
</evidence>
<protein>
    <submittedName>
        <fullName evidence="1">Uncharacterized protein</fullName>
    </submittedName>
</protein>
<dbReference type="Proteomes" id="UP000324222">
    <property type="component" value="Unassembled WGS sequence"/>
</dbReference>
<dbReference type="EMBL" id="VSRR010001160">
    <property type="protein sequence ID" value="MPC23054.1"/>
    <property type="molecule type" value="Genomic_DNA"/>
</dbReference>
<accession>A0A5B7DPT9</accession>
<reference evidence="1 2" key="1">
    <citation type="submission" date="2019-05" db="EMBL/GenBank/DDBJ databases">
        <title>Another draft genome of Portunus trituberculatus and its Hox gene families provides insights of decapod evolution.</title>
        <authorList>
            <person name="Jeong J.-H."/>
            <person name="Song I."/>
            <person name="Kim S."/>
            <person name="Choi T."/>
            <person name="Kim D."/>
            <person name="Ryu S."/>
            <person name="Kim W."/>
        </authorList>
    </citation>
    <scope>NUCLEOTIDE SEQUENCE [LARGE SCALE GENOMIC DNA]</scope>
    <source>
        <tissue evidence="1">Muscle</tissue>
    </source>
</reference>
<name>A0A5B7DPT9_PORTR</name>
<proteinExistence type="predicted"/>